<gene>
    <name evidence="1" type="ORF">ZOSMA_467G00080</name>
</gene>
<dbReference type="PANTHER" id="PTHR33559:SF1">
    <property type="entry name" value="PROTEASOME ASSEMBLY CHAPERONE 4"/>
    <property type="match status" value="1"/>
</dbReference>
<dbReference type="OrthoDB" id="368507at2759"/>
<dbReference type="Proteomes" id="UP000036987">
    <property type="component" value="Unassembled WGS sequence"/>
</dbReference>
<evidence type="ECO:0000313" key="2">
    <source>
        <dbReference type="Proteomes" id="UP000036987"/>
    </source>
</evidence>
<dbReference type="GO" id="GO:0043248">
    <property type="term" value="P:proteasome assembly"/>
    <property type="evidence" value="ECO:0007669"/>
    <property type="project" value="InterPro"/>
</dbReference>
<dbReference type="STRING" id="29655.A0A0K9P2H4"/>
<accession>A0A0K9P2H4</accession>
<keyword evidence="2" id="KW-1185">Reference proteome</keyword>
<evidence type="ECO:0000313" key="1">
    <source>
        <dbReference type="EMBL" id="KMZ62415.1"/>
    </source>
</evidence>
<comment type="caution">
    <text evidence="1">The sequence shown here is derived from an EMBL/GenBank/DDBJ whole genome shotgun (WGS) entry which is preliminary data.</text>
</comment>
<name>A0A0K9P2H4_ZOSMR</name>
<organism evidence="1 2">
    <name type="scientific">Zostera marina</name>
    <name type="common">Eelgrass</name>
    <dbReference type="NCBI Taxonomy" id="29655"/>
    <lineage>
        <taxon>Eukaryota</taxon>
        <taxon>Viridiplantae</taxon>
        <taxon>Streptophyta</taxon>
        <taxon>Embryophyta</taxon>
        <taxon>Tracheophyta</taxon>
        <taxon>Spermatophyta</taxon>
        <taxon>Magnoliopsida</taxon>
        <taxon>Liliopsida</taxon>
        <taxon>Zosteraceae</taxon>
        <taxon>Zostera</taxon>
    </lineage>
</organism>
<reference evidence="2" key="1">
    <citation type="journal article" date="2016" name="Nature">
        <title>The genome of the seagrass Zostera marina reveals angiosperm adaptation to the sea.</title>
        <authorList>
            <person name="Olsen J.L."/>
            <person name="Rouze P."/>
            <person name="Verhelst B."/>
            <person name="Lin Y.-C."/>
            <person name="Bayer T."/>
            <person name="Collen J."/>
            <person name="Dattolo E."/>
            <person name="De Paoli E."/>
            <person name="Dittami S."/>
            <person name="Maumus F."/>
            <person name="Michel G."/>
            <person name="Kersting A."/>
            <person name="Lauritano C."/>
            <person name="Lohaus R."/>
            <person name="Toepel M."/>
            <person name="Tonon T."/>
            <person name="Vanneste K."/>
            <person name="Amirebrahimi M."/>
            <person name="Brakel J."/>
            <person name="Bostroem C."/>
            <person name="Chovatia M."/>
            <person name="Grimwood J."/>
            <person name="Jenkins J.W."/>
            <person name="Jueterbock A."/>
            <person name="Mraz A."/>
            <person name="Stam W.T."/>
            <person name="Tice H."/>
            <person name="Bornberg-Bauer E."/>
            <person name="Green P.J."/>
            <person name="Pearson G.A."/>
            <person name="Procaccini G."/>
            <person name="Duarte C.M."/>
            <person name="Schmutz J."/>
            <person name="Reusch T.B.H."/>
            <person name="Van de Peer Y."/>
        </authorList>
    </citation>
    <scope>NUCLEOTIDE SEQUENCE [LARGE SCALE GENOMIC DNA]</scope>
    <source>
        <strain evidence="2">cv. Finnish</strain>
    </source>
</reference>
<protein>
    <recommendedName>
        <fullName evidence="3">Proteasome assembly chaperone 4</fullName>
    </recommendedName>
</protein>
<dbReference type="OMA" id="WIGFNSA"/>
<dbReference type="Pfam" id="PF16093">
    <property type="entry name" value="PAC4"/>
    <property type="match status" value="1"/>
</dbReference>
<proteinExistence type="predicted"/>
<dbReference type="InterPro" id="IPR032157">
    <property type="entry name" value="PAC4"/>
</dbReference>
<dbReference type="AlphaFoldDB" id="A0A0K9P2H4"/>
<dbReference type="PANTHER" id="PTHR33559">
    <property type="entry name" value="PROTEASOME ASSEMBLY CHAPERONE 4"/>
    <property type="match status" value="1"/>
</dbReference>
<sequence>MDSIDTSEDVRISSFSEDVRDGSLYFQIIRLRKQMYVWIGYNSAKFGHLYASVPTRPNNSVSVTSLIGGGSDNSGSSIARHLVHKTGLNIILACHLPKDTPLLEFNAEKILIGKLKNLGII</sequence>
<evidence type="ECO:0008006" key="3">
    <source>
        <dbReference type="Google" id="ProtNLM"/>
    </source>
</evidence>
<dbReference type="EMBL" id="LFYR01001364">
    <property type="protein sequence ID" value="KMZ62415.1"/>
    <property type="molecule type" value="Genomic_DNA"/>
</dbReference>